<protein>
    <submittedName>
        <fullName evidence="1">Uncharacterized protein</fullName>
    </submittedName>
</protein>
<dbReference type="AlphaFoldDB" id="A0A0G9MPR0"/>
<proteinExistence type="predicted"/>
<dbReference type="EMBL" id="LBHC01000001">
    <property type="protein sequence ID" value="KLE32707.1"/>
    <property type="molecule type" value="Genomic_DNA"/>
</dbReference>
<comment type="caution">
    <text evidence="1">The sequence shown here is derived from an EMBL/GenBank/DDBJ whole genome shotgun (WGS) entry which is preliminary data.</text>
</comment>
<keyword evidence="2" id="KW-1185">Reference proteome</keyword>
<dbReference type="OrthoDB" id="7629018at2"/>
<dbReference type="Proteomes" id="UP000053070">
    <property type="component" value="Unassembled WGS sequence"/>
</dbReference>
<organism evidence="1 2">
    <name type="scientific">Aurantiacibacter gangjinensis</name>
    <dbReference type="NCBI Taxonomy" id="502682"/>
    <lineage>
        <taxon>Bacteria</taxon>
        <taxon>Pseudomonadati</taxon>
        <taxon>Pseudomonadota</taxon>
        <taxon>Alphaproteobacteria</taxon>
        <taxon>Sphingomonadales</taxon>
        <taxon>Erythrobacteraceae</taxon>
        <taxon>Aurantiacibacter</taxon>
    </lineage>
</organism>
<name>A0A0G9MPR0_9SPHN</name>
<gene>
    <name evidence="1" type="ORF">AAW01_01235</name>
</gene>
<evidence type="ECO:0000313" key="1">
    <source>
        <dbReference type="EMBL" id="KLE32707.1"/>
    </source>
</evidence>
<dbReference type="PATRIC" id="fig|502682.8.peg.254"/>
<dbReference type="RefSeq" id="WP_047005557.1">
    <property type="nucleotide sequence ID" value="NZ_CP018097.1"/>
</dbReference>
<evidence type="ECO:0000313" key="2">
    <source>
        <dbReference type="Proteomes" id="UP000053070"/>
    </source>
</evidence>
<reference evidence="1 2" key="1">
    <citation type="submission" date="2015-04" db="EMBL/GenBank/DDBJ databases">
        <title>The draft genome sequence of Erythrobacr gangjinensis K7-2.</title>
        <authorList>
            <person name="Zhuang L."/>
            <person name="Liu Y."/>
            <person name="Shao Z."/>
        </authorList>
    </citation>
    <scope>NUCLEOTIDE SEQUENCE [LARGE SCALE GENOMIC DNA]</scope>
    <source>
        <strain evidence="1 2">K7-2</strain>
    </source>
</reference>
<accession>A0A0G9MPR0</accession>
<sequence>MMRFSGWRTLEGRYPDRDDRESRRFGWQTASLGYSFWRSSVYRNAMTITVCATGLRLRPNRALLPLARSVFIPWTALSPKISILLVMREWDLHIAETAGLRLSLRAALATRLDDASGGKLGLKTVTQPPN</sequence>